<dbReference type="GO" id="GO:0032153">
    <property type="term" value="C:cell division site"/>
    <property type="evidence" value="ECO:0007669"/>
    <property type="project" value="TreeGrafter"/>
</dbReference>
<dbReference type="GO" id="GO:0005634">
    <property type="term" value="C:nucleus"/>
    <property type="evidence" value="ECO:0007669"/>
    <property type="project" value="TreeGrafter"/>
</dbReference>
<dbReference type="InterPro" id="IPR001680">
    <property type="entry name" value="WD40_rpt"/>
</dbReference>
<dbReference type="Pfam" id="PF12894">
    <property type="entry name" value="ANAPC4_WD40"/>
    <property type="match status" value="1"/>
</dbReference>
<feature type="compositionally biased region" description="Low complexity" evidence="4">
    <location>
        <begin position="99"/>
        <end position="112"/>
    </location>
</feature>
<dbReference type="InterPro" id="IPR015943">
    <property type="entry name" value="WD40/YVTN_repeat-like_dom_sf"/>
</dbReference>
<name>A0A1M8A0V3_MALS4</name>
<reference evidence="7" key="1">
    <citation type="journal article" date="2017" name="Nucleic Acids Res.">
        <title>Proteogenomics produces comprehensive and highly accurate protein-coding gene annotation in a complete genome assembly of Malassezia sympodialis.</title>
        <authorList>
            <person name="Zhu Y."/>
            <person name="Engstroem P.G."/>
            <person name="Tellgren-Roth C."/>
            <person name="Baudo C.D."/>
            <person name="Kennell J.C."/>
            <person name="Sun S."/>
            <person name="Billmyre R.B."/>
            <person name="Schroeder M.S."/>
            <person name="Andersson A."/>
            <person name="Holm T."/>
            <person name="Sigurgeirsson B."/>
            <person name="Wu G."/>
            <person name="Sankaranarayanan S.R."/>
            <person name="Siddharthan R."/>
            <person name="Sanyal K."/>
            <person name="Lundeberg J."/>
            <person name="Nystedt B."/>
            <person name="Boekhout T."/>
            <person name="Dawson T.L. Jr."/>
            <person name="Heitman J."/>
            <person name="Scheynius A."/>
            <person name="Lehtioe J."/>
        </authorList>
    </citation>
    <scope>NUCLEOTIDE SEQUENCE [LARGE SCALE GENOMIC DNA]</scope>
    <source>
        <strain evidence="7">ATCC 42132</strain>
    </source>
</reference>
<feature type="domain" description="Anaphase-promoting complex subunit 4-like WD40" evidence="5">
    <location>
        <begin position="323"/>
        <end position="373"/>
    </location>
</feature>
<sequence length="593" mass="64474">MSRAPTFRAPEGIYTCFDWSNPLQNKSASQYGADPGIAAANPSEAMAHSRVALRGEVPRLSGTVVRPSGTVDSAPGFLTIPEPIANQGIQADTLRLPALGPAAGASGPAPRQARPKQSLKNATNSLISRVQTYQDFSRAFSSLNKPEPLSITIFSAGKSVFWLTQLQNKIRDPVIRLQCTQSPLCHDVNQYTRQPDRLDVAIGFDSGDILWVDPIAQRYSRINKDGCLTKASVRQIAWLPGSETVFFTTHDNGCVYIWDVERDDSSEAIEVAAPPSSWDARRSILADLVPDRIDMPSPIPWRSGRSKDSTGTNPVRYWRVSRRALTDLKFSPNSKQVAIGCDDGILRIIDLDSENLSHSFSTYFGGISCLSWSPDGQYIVAGGQDDLISIFAPQQRRIVARGMGHHSFVSSVVFDPWNFRGDESLRIVSVGEDGKLCLWDFSAASLTRPRATRSSSRPRSGGLPSASMLGSGRSSMRSPLASAQNDVYVPAAPRAEVPMVNPLVSVPMRGTVLSDVRVASNHLVLLHVDGTLDVYMRPDPHSRPSLQFADVPSGQPLASAQSEHDGLPDSKSSRTGLSRLGLPRRWNSGSNTS</sequence>
<keyword evidence="7" id="KW-1185">Reference proteome</keyword>
<evidence type="ECO:0000256" key="1">
    <source>
        <dbReference type="ARBA" id="ARBA00022574"/>
    </source>
</evidence>
<feature type="region of interest" description="Disordered" evidence="4">
    <location>
        <begin position="99"/>
        <end position="119"/>
    </location>
</feature>
<dbReference type="Proteomes" id="UP000186303">
    <property type="component" value="Chromosome 1"/>
</dbReference>
<dbReference type="OrthoDB" id="3367at2759"/>
<evidence type="ECO:0000313" key="6">
    <source>
        <dbReference type="EMBL" id="SHO76055.1"/>
    </source>
</evidence>
<evidence type="ECO:0000313" key="7">
    <source>
        <dbReference type="Proteomes" id="UP000186303"/>
    </source>
</evidence>
<dbReference type="OMA" id="MCVCWSP"/>
<feature type="region of interest" description="Disordered" evidence="4">
    <location>
        <begin position="450"/>
        <end position="478"/>
    </location>
</feature>
<keyword evidence="2" id="KW-0677">Repeat</keyword>
<organism evidence="6 7">
    <name type="scientific">Malassezia sympodialis (strain ATCC 42132)</name>
    <name type="common">Atopic eczema-associated yeast</name>
    <dbReference type="NCBI Taxonomy" id="1230383"/>
    <lineage>
        <taxon>Eukaryota</taxon>
        <taxon>Fungi</taxon>
        <taxon>Dikarya</taxon>
        <taxon>Basidiomycota</taxon>
        <taxon>Ustilaginomycotina</taxon>
        <taxon>Malasseziomycetes</taxon>
        <taxon>Malasseziales</taxon>
        <taxon>Malasseziaceae</taxon>
        <taxon>Malassezia</taxon>
    </lineage>
</organism>
<dbReference type="GO" id="GO:0045013">
    <property type="term" value="P:carbon catabolite repression of transcription"/>
    <property type="evidence" value="ECO:0007669"/>
    <property type="project" value="TreeGrafter"/>
</dbReference>
<feature type="compositionally biased region" description="Basic and acidic residues" evidence="4">
    <location>
        <begin position="562"/>
        <end position="572"/>
    </location>
</feature>
<evidence type="ECO:0000256" key="3">
    <source>
        <dbReference type="PROSITE-ProRule" id="PRU00221"/>
    </source>
</evidence>
<protein>
    <submittedName>
        <fullName evidence="6">Similar to S.cerevisiae protein RSA4 (WD-repeat protein involved in ribosome biogenesis)</fullName>
    </submittedName>
</protein>
<dbReference type="AlphaFoldDB" id="A0A1M8A0V3"/>
<dbReference type="Pfam" id="PF00400">
    <property type="entry name" value="WD40"/>
    <property type="match status" value="1"/>
</dbReference>
<evidence type="ECO:0000259" key="5">
    <source>
        <dbReference type="Pfam" id="PF12894"/>
    </source>
</evidence>
<dbReference type="PROSITE" id="PS50082">
    <property type="entry name" value="WD_REPEATS_2"/>
    <property type="match status" value="1"/>
</dbReference>
<dbReference type="PANTHER" id="PTHR14107:SF16">
    <property type="entry name" value="AT02583P"/>
    <property type="match status" value="1"/>
</dbReference>
<dbReference type="VEuPathDB" id="FungiDB:MSYG_0390"/>
<feature type="repeat" description="WD" evidence="3">
    <location>
        <begin position="360"/>
        <end position="391"/>
    </location>
</feature>
<dbReference type="InterPro" id="IPR051362">
    <property type="entry name" value="WD_repeat_creC_regulators"/>
</dbReference>
<feature type="region of interest" description="Disordered" evidence="4">
    <location>
        <begin position="543"/>
        <end position="593"/>
    </location>
</feature>
<dbReference type="STRING" id="1230383.A0A1M8A0V3"/>
<dbReference type="SMART" id="SM00320">
    <property type="entry name" value="WD40"/>
    <property type="match status" value="4"/>
</dbReference>
<proteinExistence type="predicted"/>
<dbReference type="GO" id="GO:0051286">
    <property type="term" value="C:cell tip"/>
    <property type="evidence" value="ECO:0007669"/>
    <property type="project" value="TreeGrafter"/>
</dbReference>
<dbReference type="InterPro" id="IPR036322">
    <property type="entry name" value="WD40_repeat_dom_sf"/>
</dbReference>
<dbReference type="InterPro" id="IPR024977">
    <property type="entry name" value="Apc4-like_WD40_dom"/>
</dbReference>
<dbReference type="PANTHER" id="PTHR14107">
    <property type="entry name" value="WD REPEAT PROTEIN"/>
    <property type="match status" value="1"/>
</dbReference>
<evidence type="ECO:0000256" key="2">
    <source>
        <dbReference type="ARBA" id="ARBA00022737"/>
    </source>
</evidence>
<dbReference type="EMBL" id="LT671821">
    <property type="protein sequence ID" value="SHO76055.1"/>
    <property type="molecule type" value="Genomic_DNA"/>
</dbReference>
<dbReference type="SUPFAM" id="SSF50978">
    <property type="entry name" value="WD40 repeat-like"/>
    <property type="match status" value="1"/>
</dbReference>
<gene>
    <name evidence="6" type="ORF">MSYG_0390</name>
</gene>
<evidence type="ECO:0000256" key="4">
    <source>
        <dbReference type="SAM" id="MobiDB-lite"/>
    </source>
</evidence>
<accession>A0A1M8A0V3</accession>
<dbReference type="Gene3D" id="2.130.10.10">
    <property type="entry name" value="YVTN repeat-like/Quinoprotein amine dehydrogenase"/>
    <property type="match status" value="1"/>
</dbReference>
<keyword evidence="1 3" id="KW-0853">WD repeat</keyword>